<evidence type="ECO:0000256" key="3">
    <source>
        <dbReference type="ARBA" id="ARBA00005300"/>
    </source>
</evidence>
<keyword evidence="10" id="KW-0460">Magnesium</keyword>
<comment type="similarity">
    <text evidence="3">Belongs to the RNase H family.</text>
</comment>
<dbReference type="GO" id="GO:0043137">
    <property type="term" value="P:DNA replication, removal of RNA primer"/>
    <property type="evidence" value="ECO:0007669"/>
    <property type="project" value="TreeGrafter"/>
</dbReference>
<dbReference type="InterPro" id="IPR050092">
    <property type="entry name" value="RNase_H"/>
</dbReference>
<dbReference type="EMBL" id="CP049888">
    <property type="protein sequence ID" value="QIL50008.1"/>
    <property type="molecule type" value="Genomic_DNA"/>
</dbReference>
<comment type="subunit">
    <text evidence="4">Monomer.</text>
</comment>
<dbReference type="GO" id="GO:0004523">
    <property type="term" value="F:RNA-DNA hybrid ribonuclease activity"/>
    <property type="evidence" value="ECO:0007669"/>
    <property type="project" value="UniProtKB-EC"/>
</dbReference>
<dbReference type="InterPro" id="IPR037056">
    <property type="entry name" value="RNase_H1_N_sf"/>
</dbReference>
<dbReference type="Gene3D" id="3.30.420.10">
    <property type="entry name" value="Ribonuclease H-like superfamily/Ribonuclease H"/>
    <property type="match status" value="1"/>
</dbReference>
<keyword evidence="13" id="KW-1185">Reference proteome</keyword>
<dbReference type="InterPro" id="IPR036397">
    <property type="entry name" value="RNaseH_sf"/>
</dbReference>
<dbReference type="InterPro" id="IPR002156">
    <property type="entry name" value="RNaseH_domain"/>
</dbReference>
<comment type="catalytic activity">
    <reaction evidence="1">
        <text>Endonucleolytic cleavage to 5'-phosphomonoester.</text>
        <dbReference type="EC" id="3.1.26.4"/>
    </reaction>
</comment>
<keyword evidence="6" id="KW-0540">Nuclease</keyword>
<evidence type="ECO:0000256" key="9">
    <source>
        <dbReference type="ARBA" id="ARBA00022801"/>
    </source>
</evidence>
<evidence type="ECO:0000256" key="5">
    <source>
        <dbReference type="ARBA" id="ARBA00012180"/>
    </source>
</evidence>
<dbReference type="Gene3D" id="3.40.970.10">
    <property type="entry name" value="Ribonuclease H1, N-terminal domain"/>
    <property type="match status" value="1"/>
</dbReference>
<keyword evidence="7" id="KW-0479">Metal-binding</keyword>
<evidence type="ECO:0000313" key="13">
    <source>
        <dbReference type="Proteomes" id="UP000500741"/>
    </source>
</evidence>
<dbReference type="KEGG" id="wco:G7084_00925"/>
<evidence type="ECO:0000256" key="1">
    <source>
        <dbReference type="ARBA" id="ARBA00000077"/>
    </source>
</evidence>
<keyword evidence="8" id="KW-0255">Endonuclease</keyword>
<name>A0A6G8AY66_9LACO</name>
<dbReference type="InterPro" id="IPR022892">
    <property type="entry name" value="RNaseHI"/>
</dbReference>
<evidence type="ECO:0000313" key="12">
    <source>
        <dbReference type="EMBL" id="QIL50008.1"/>
    </source>
</evidence>
<dbReference type="AlphaFoldDB" id="A0A6G8AY66"/>
<dbReference type="SUPFAM" id="SSF53098">
    <property type="entry name" value="Ribonuclease H-like"/>
    <property type="match status" value="1"/>
</dbReference>
<proteinExistence type="inferred from homology"/>
<evidence type="ECO:0000256" key="2">
    <source>
        <dbReference type="ARBA" id="ARBA00001946"/>
    </source>
</evidence>
<evidence type="ECO:0000256" key="4">
    <source>
        <dbReference type="ARBA" id="ARBA00011245"/>
    </source>
</evidence>
<evidence type="ECO:0000259" key="11">
    <source>
        <dbReference type="PROSITE" id="PS50879"/>
    </source>
</evidence>
<dbReference type="PROSITE" id="PS50879">
    <property type="entry name" value="RNASE_H_1"/>
    <property type="match status" value="1"/>
</dbReference>
<dbReference type="EC" id="3.1.26.4" evidence="5"/>
<evidence type="ECO:0000256" key="10">
    <source>
        <dbReference type="ARBA" id="ARBA00022842"/>
    </source>
</evidence>
<sequence>MKTYAIVGNQYEGLYTQPWSTVQKYTQTKPAPRYKGFTSASAAQSWFDEQKNSQDLSSRKYSIAYDGQFKTDPEKYYLFTDGGSRNTGNVAGGHVKATDKAAWALAIYRGNNLTEPLFQAAEAFFGRTNNEMEILAVIHSLEQAQKVTAPVVIVSDSKYVLDSVTNWMHNWKAAGWKKSTGTIANLELWQKVDQLLQPIAERLEFIWVKGHATSAGNVLVDRLLNEAMDQLK</sequence>
<dbReference type="Pfam" id="PF00075">
    <property type="entry name" value="RNase_H"/>
    <property type="match status" value="1"/>
</dbReference>
<feature type="domain" description="RNase H type-1" evidence="11">
    <location>
        <begin position="72"/>
        <end position="229"/>
    </location>
</feature>
<comment type="cofactor">
    <cofactor evidence="2">
        <name>Mg(2+)</name>
        <dbReference type="ChEBI" id="CHEBI:18420"/>
    </cofactor>
</comment>
<evidence type="ECO:0000256" key="8">
    <source>
        <dbReference type="ARBA" id="ARBA00022759"/>
    </source>
</evidence>
<dbReference type="Proteomes" id="UP000500741">
    <property type="component" value="Chromosome"/>
</dbReference>
<dbReference type="GO" id="GO:0046872">
    <property type="term" value="F:metal ion binding"/>
    <property type="evidence" value="ECO:0007669"/>
    <property type="project" value="UniProtKB-KW"/>
</dbReference>
<keyword evidence="9" id="KW-0378">Hydrolase</keyword>
<protein>
    <recommendedName>
        <fullName evidence="5">ribonuclease H</fullName>
        <ecNumber evidence="5">3.1.26.4</ecNumber>
    </recommendedName>
</protein>
<accession>A0A6G8AY66</accession>
<dbReference type="InterPro" id="IPR012337">
    <property type="entry name" value="RNaseH-like_sf"/>
</dbReference>
<evidence type="ECO:0000256" key="7">
    <source>
        <dbReference type="ARBA" id="ARBA00022723"/>
    </source>
</evidence>
<dbReference type="PANTHER" id="PTHR10642:SF26">
    <property type="entry name" value="RIBONUCLEASE H1"/>
    <property type="match status" value="1"/>
</dbReference>
<dbReference type="CDD" id="cd09278">
    <property type="entry name" value="RNase_HI_prokaryote_like"/>
    <property type="match status" value="1"/>
</dbReference>
<dbReference type="GO" id="GO:0003676">
    <property type="term" value="F:nucleic acid binding"/>
    <property type="evidence" value="ECO:0007669"/>
    <property type="project" value="InterPro"/>
</dbReference>
<dbReference type="PANTHER" id="PTHR10642">
    <property type="entry name" value="RIBONUCLEASE H1"/>
    <property type="match status" value="1"/>
</dbReference>
<organism evidence="12 13">
    <name type="scientific">Weissella coleopterorum</name>
    <dbReference type="NCBI Taxonomy" id="2714949"/>
    <lineage>
        <taxon>Bacteria</taxon>
        <taxon>Bacillati</taxon>
        <taxon>Bacillota</taxon>
        <taxon>Bacilli</taxon>
        <taxon>Lactobacillales</taxon>
        <taxon>Lactobacillaceae</taxon>
        <taxon>Weissella</taxon>
    </lineage>
</organism>
<gene>
    <name evidence="12" type="ORF">G7084_00925</name>
</gene>
<reference evidence="12 13" key="1">
    <citation type="submission" date="2020-03" db="EMBL/GenBank/DDBJ databases">
        <title>Weissella sp. nov., isolated from Cybister lewisianus.</title>
        <authorList>
            <person name="Hyun D.-W."/>
            <person name="Bae J.-W."/>
        </authorList>
    </citation>
    <scope>NUCLEOTIDE SEQUENCE [LARGE SCALE GENOMIC DNA]</scope>
    <source>
        <strain evidence="12 13">HDW19</strain>
    </source>
</reference>
<evidence type="ECO:0000256" key="6">
    <source>
        <dbReference type="ARBA" id="ARBA00022722"/>
    </source>
</evidence>